<evidence type="ECO:0000256" key="8">
    <source>
        <dbReference type="ARBA" id="ARBA00023004"/>
    </source>
</evidence>
<dbReference type="AlphaFoldDB" id="A0A7Y0ETA6"/>
<dbReference type="PANTHER" id="PTHR43513:SF3">
    <property type="entry name" value="DIHYDROOROTATE DEHYDROGENASE B (NAD(+)), ELECTRON TRANSFER SUBUNIT-RELATED"/>
    <property type="match status" value="1"/>
</dbReference>
<dbReference type="Gene3D" id="2.40.30.10">
    <property type="entry name" value="Translation factors"/>
    <property type="match status" value="1"/>
</dbReference>
<dbReference type="PROSITE" id="PS51384">
    <property type="entry name" value="FAD_FR"/>
    <property type="match status" value="1"/>
</dbReference>
<comment type="cofactor">
    <cofactor evidence="10">
        <name>[2Fe-2S] cluster</name>
        <dbReference type="ChEBI" id="CHEBI:190135"/>
    </cofactor>
</comment>
<feature type="binding site" evidence="11">
    <location>
        <begin position="92"/>
        <end position="93"/>
    </location>
    <ligand>
        <name>FAD</name>
        <dbReference type="ChEBI" id="CHEBI:57692"/>
    </ligand>
</feature>
<dbReference type="InterPro" id="IPR017938">
    <property type="entry name" value="Riboflavin_synthase-like_b-brl"/>
</dbReference>
<dbReference type="InterPro" id="IPR019480">
    <property type="entry name" value="Dihydroorotate_DH_Fe-S-bd"/>
</dbReference>
<evidence type="ECO:0000256" key="2">
    <source>
        <dbReference type="ARBA" id="ARBA00022448"/>
    </source>
</evidence>
<comment type="caution">
    <text evidence="14">The sequence shown here is derived from an EMBL/GenBank/DDBJ whole genome shotgun (WGS) entry which is preliminary data.</text>
</comment>
<evidence type="ECO:0000256" key="4">
    <source>
        <dbReference type="ARBA" id="ARBA00022714"/>
    </source>
</evidence>
<keyword evidence="5 12" id="KW-0479">Metal-binding</keyword>
<feature type="binding site" evidence="12">
    <location>
        <position position="239"/>
    </location>
    <ligand>
        <name>[2Fe-2S] cluster</name>
        <dbReference type="ChEBI" id="CHEBI:190135"/>
    </ligand>
</feature>
<keyword evidence="15" id="KW-1185">Reference proteome</keyword>
<dbReference type="GO" id="GO:0046872">
    <property type="term" value="F:metal ion binding"/>
    <property type="evidence" value="ECO:0007669"/>
    <property type="project" value="UniProtKB-KW"/>
</dbReference>
<evidence type="ECO:0000256" key="5">
    <source>
        <dbReference type="ARBA" id="ARBA00022723"/>
    </source>
</evidence>
<evidence type="ECO:0000256" key="1">
    <source>
        <dbReference type="ARBA" id="ARBA00006422"/>
    </source>
</evidence>
<dbReference type="GO" id="GO:0016491">
    <property type="term" value="F:oxidoreductase activity"/>
    <property type="evidence" value="ECO:0007669"/>
    <property type="project" value="InterPro"/>
</dbReference>
<dbReference type="Gene3D" id="3.40.50.80">
    <property type="entry name" value="Nucleotide-binding domain of ferredoxin-NADP reductase (FNR) module"/>
    <property type="match status" value="1"/>
</dbReference>
<dbReference type="Pfam" id="PF10418">
    <property type="entry name" value="DHODB_Fe-S_bind"/>
    <property type="match status" value="1"/>
</dbReference>
<evidence type="ECO:0000313" key="14">
    <source>
        <dbReference type="EMBL" id="NMM96025.1"/>
    </source>
</evidence>
<keyword evidence="6 11" id="KW-0274">FAD</keyword>
<comment type="cofactor">
    <cofactor evidence="12">
        <name>[2Fe-2S] cluster</name>
        <dbReference type="ChEBI" id="CHEBI:190135"/>
    </cofactor>
    <text evidence="12">Binds 1 [2Fe-2S] cluster per subunit.</text>
</comment>
<keyword evidence="9 12" id="KW-0411">Iron-sulfur</keyword>
<evidence type="ECO:0000256" key="10">
    <source>
        <dbReference type="ARBA" id="ARBA00034078"/>
    </source>
</evidence>
<feature type="domain" description="FAD-binding FR-type" evidence="13">
    <location>
        <begin position="20"/>
        <end position="117"/>
    </location>
</feature>
<dbReference type="GO" id="GO:0050660">
    <property type="term" value="F:flavin adenine dinucleotide binding"/>
    <property type="evidence" value="ECO:0007669"/>
    <property type="project" value="InterPro"/>
</dbReference>
<dbReference type="InterPro" id="IPR037117">
    <property type="entry name" value="Dihydroorotate_DH_ele_sf"/>
</dbReference>
<dbReference type="RefSeq" id="WP_169079440.1">
    <property type="nucleotide sequence ID" value="NZ_JAAIIF010000008.1"/>
</dbReference>
<dbReference type="SUPFAM" id="SSF52343">
    <property type="entry name" value="Ferredoxin reductase-like, C-terminal NADP-linked domain"/>
    <property type="match status" value="1"/>
</dbReference>
<organism evidence="14 15">
    <name type="scientific">Bifidobacterium erythrocebi</name>
    <dbReference type="NCBI Taxonomy" id="2675325"/>
    <lineage>
        <taxon>Bacteria</taxon>
        <taxon>Bacillati</taxon>
        <taxon>Actinomycetota</taxon>
        <taxon>Actinomycetes</taxon>
        <taxon>Bifidobacteriales</taxon>
        <taxon>Bifidobacteriaceae</taxon>
        <taxon>Bifidobacterium</taxon>
    </lineage>
</organism>
<dbReference type="InterPro" id="IPR050353">
    <property type="entry name" value="PyrK_electron_transfer"/>
</dbReference>
<keyword evidence="3 11" id="KW-0285">Flavoprotein</keyword>
<evidence type="ECO:0000256" key="6">
    <source>
        <dbReference type="ARBA" id="ARBA00022827"/>
    </source>
</evidence>
<keyword evidence="2" id="KW-0813">Transport</keyword>
<keyword evidence="7" id="KW-0249">Electron transport</keyword>
<feature type="binding site" evidence="12">
    <location>
        <position position="244"/>
    </location>
    <ligand>
        <name>[2Fe-2S] cluster</name>
        <dbReference type="ChEBI" id="CHEBI:190135"/>
    </ligand>
</feature>
<evidence type="ECO:0000256" key="12">
    <source>
        <dbReference type="PIRSR" id="PIRSR006816-2"/>
    </source>
</evidence>
<dbReference type="PANTHER" id="PTHR43513">
    <property type="entry name" value="DIHYDROOROTATE DEHYDROGENASE B (NAD(+)), ELECTRON TRANSFER SUBUNIT"/>
    <property type="match status" value="1"/>
</dbReference>
<protein>
    <submittedName>
        <fullName evidence="14">2-polyprenylphenol hydroxylase</fullName>
    </submittedName>
</protein>
<evidence type="ECO:0000256" key="3">
    <source>
        <dbReference type="ARBA" id="ARBA00022630"/>
    </source>
</evidence>
<evidence type="ECO:0000256" key="9">
    <source>
        <dbReference type="ARBA" id="ARBA00023014"/>
    </source>
</evidence>
<dbReference type="CDD" id="cd06218">
    <property type="entry name" value="DHOD_e_trans"/>
    <property type="match status" value="1"/>
</dbReference>
<keyword evidence="8 12" id="KW-0408">Iron</keyword>
<accession>A0A7Y0ETA6</accession>
<dbReference type="Proteomes" id="UP000529710">
    <property type="component" value="Unassembled WGS sequence"/>
</dbReference>
<evidence type="ECO:0000313" key="15">
    <source>
        <dbReference type="Proteomes" id="UP000529710"/>
    </source>
</evidence>
<dbReference type="PIRSF" id="PIRSF006816">
    <property type="entry name" value="Cyc3_hyd_g"/>
    <property type="match status" value="1"/>
</dbReference>
<gene>
    <name evidence="14" type="ORF">G1C98_0761</name>
</gene>
<dbReference type="SUPFAM" id="SSF63380">
    <property type="entry name" value="Riboflavin synthase domain-like"/>
    <property type="match status" value="1"/>
</dbReference>
<comment type="cofactor">
    <cofactor evidence="11">
        <name>FAD</name>
        <dbReference type="ChEBI" id="CHEBI:57692"/>
    </cofactor>
    <text evidence="11">Binds 1 FAD per subunit.</text>
</comment>
<evidence type="ECO:0000256" key="7">
    <source>
        <dbReference type="ARBA" id="ARBA00022982"/>
    </source>
</evidence>
<proteinExistence type="inferred from homology"/>
<evidence type="ECO:0000256" key="11">
    <source>
        <dbReference type="PIRSR" id="PIRSR006816-1"/>
    </source>
</evidence>
<dbReference type="InterPro" id="IPR039261">
    <property type="entry name" value="FNR_nucleotide-bd"/>
</dbReference>
<comment type="similarity">
    <text evidence="1">Belongs to the PyrK family.</text>
</comment>
<sequence length="274" mass="29325">MTFTRTYDVVDEAVAAGYFPPRHPVTITAIEELTTGVVRMAFKDPYIAEHARPAQFVNLFTDNEMMLMPRPFGVSEVNGDEVSIIFAVVGKGTENLAAKHVGDSVDVLGPLGTKPFSIKDKAHYVLVAGGLGVPPLICAAQKLHDAGESKVTAVFGYRDEKFADDIVAPYVDSLLSIDNEHGNVVTLLDQLESNGGLTAEGLDTVLLACGPLPMMKAVAAWAAKRGLACQLSMEQRMGCGYGTCVLCTIDTVDGRLKVCSDGPVFSREQLGWGE</sequence>
<dbReference type="InterPro" id="IPR017927">
    <property type="entry name" value="FAD-bd_FR_type"/>
</dbReference>
<evidence type="ECO:0000259" key="13">
    <source>
        <dbReference type="PROSITE" id="PS51384"/>
    </source>
</evidence>
<keyword evidence="4 12" id="KW-0001">2Fe-2S</keyword>
<dbReference type="GO" id="GO:0006221">
    <property type="term" value="P:pyrimidine nucleotide biosynthetic process"/>
    <property type="evidence" value="ECO:0007669"/>
    <property type="project" value="InterPro"/>
</dbReference>
<feature type="binding site" evidence="12">
    <location>
        <position position="259"/>
    </location>
    <ligand>
        <name>[2Fe-2S] cluster</name>
        <dbReference type="ChEBI" id="CHEBI:190135"/>
    </ligand>
</feature>
<dbReference type="EMBL" id="JAAIIF010000008">
    <property type="protein sequence ID" value="NMM96025.1"/>
    <property type="molecule type" value="Genomic_DNA"/>
</dbReference>
<dbReference type="Gene3D" id="2.10.240.10">
    <property type="entry name" value="Dihydroorotate dehydrogenase, electron transfer subunit"/>
    <property type="match status" value="1"/>
</dbReference>
<reference evidence="14 15" key="1">
    <citation type="submission" date="2020-02" db="EMBL/GenBank/DDBJ databases">
        <title>Characterization of phylogenetic diversity of novel bifidobacterial species isolated in Czech ZOOs.</title>
        <authorList>
            <person name="Lugli G.A."/>
            <person name="Vera N.B."/>
            <person name="Ventura M."/>
        </authorList>
    </citation>
    <scope>NUCLEOTIDE SEQUENCE [LARGE SCALE GENOMIC DNA]</scope>
    <source>
        <strain evidence="14 15">DSM 109960</strain>
    </source>
</reference>
<feature type="binding site" evidence="12">
    <location>
        <position position="247"/>
    </location>
    <ligand>
        <name>[2Fe-2S] cluster</name>
        <dbReference type="ChEBI" id="CHEBI:190135"/>
    </ligand>
</feature>
<name>A0A7Y0ETA6_9BIFI</name>
<dbReference type="GO" id="GO:0051537">
    <property type="term" value="F:2 iron, 2 sulfur cluster binding"/>
    <property type="evidence" value="ECO:0007669"/>
    <property type="project" value="UniProtKB-KW"/>
</dbReference>
<dbReference type="InterPro" id="IPR012165">
    <property type="entry name" value="Cyt_c3_hydrogenase_gsu"/>
</dbReference>